<evidence type="ECO:0000256" key="2">
    <source>
        <dbReference type="ARBA" id="ARBA00023315"/>
    </source>
</evidence>
<dbReference type="OrthoDB" id="9975416at2759"/>
<dbReference type="STRING" id="2010991.A0A3M2SL36"/>
<dbReference type="PROSITE" id="PS51186">
    <property type="entry name" value="GNAT"/>
    <property type="match status" value="1"/>
</dbReference>
<dbReference type="EMBL" id="NKUJ01000021">
    <property type="protein sequence ID" value="RMJ18286.1"/>
    <property type="molecule type" value="Genomic_DNA"/>
</dbReference>
<sequence length="186" mass="20656">MTVQESQPVVATDKPITVRPASVKDAGRIAELGAHVFTVTFGHSVQPHELDAFLEESYTPSAITRDINDHDKDVIVATGANNDILGFAYLTRGSTEPCVQQVEKTVELQRIYVHPLAHGKGVGRVLERAIENMAREQGFKNIWLGVWEENTRAIKAYEKWGYTQVGDHDFVIGTVVQTDNIMIKAL</sequence>
<evidence type="ECO:0000313" key="4">
    <source>
        <dbReference type="EMBL" id="RMJ18286.1"/>
    </source>
</evidence>
<dbReference type="CDD" id="cd04301">
    <property type="entry name" value="NAT_SF"/>
    <property type="match status" value="1"/>
</dbReference>
<dbReference type="SUPFAM" id="SSF55729">
    <property type="entry name" value="Acyl-CoA N-acyltransferases (Nat)"/>
    <property type="match status" value="1"/>
</dbReference>
<accession>A0A3M2SL36</accession>
<feature type="domain" description="N-acetyltransferase" evidence="3">
    <location>
        <begin position="16"/>
        <end position="186"/>
    </location>
</feature>
<dbReference type="PANTHER" id="PTHR43877">
    <property type="entry name" value="AMINOALKYLPHOSPHONATE N-ACETYLTRANSFERASE-RELATED-RELATED"/>
    <property type="match status" value="1"/>
</dbReference>
<protein>
    <recommendedName>
        <fullName evidence="3">N-acetyltransferase domain-containing protein</fullName>
    </recommendedName>
</protein>
<proteinExistence type="predicted"/>
<reference evidence="4 5" key="1">
    <citation type="submission" date="2017-06" db="EMBL/GenBank/DDBJ databases">
        <title>Comparative genomic analysis of Ambrosia Fusariam Clade fungi.</title>
        <authorList>
            <person name="Stajich J.E."/>
            <person name="Carrillo J."/>
            <person name="Kijimoto T."/>
            <person name="Eskalen A."/>
            <person name="O'Donnell K."/>
            <person name="Kasson M."/>
        </authorList>
    </citation>
    <scope>NUCLEOTIDE SEQUENCE [LARGE SCALE GENOMIC DNA]</scope>
    <source>
        <strain evidence="4">UCR3666</strain>
    </source>
</reference>
<comment type="caution">
    <text evidence="4">The sequence shown here is derived from an EMBL/GenBank/DDBJ whole genome shotgun (WGS) entry which is preliminary data.</text>
</comment>
<keyword evidence="2" id="KW-0012">Acyltransferase</keyword>
<evidence type="ECO:0000256" key="1">
    <source>
        <dbReference type="ARBA" id="ARBA00022679"/>
    </source>
</evidence>
<dbReference type="GO" id="GO:0016747">
    <property type="term" value="F:acyltransferase activity, transferring groups other than amino-acyl groups"/>
    <property type="evidence" value="ECO:0007669"/>
    <property type="project" value="InterPro"/>
</dbReference>
<dbReference type="Proteomes" id="UP000277212">
    <property type="component" value="Unassembled WGS sequence"/>
</dbReference>
<evidence type="ECO:0000313" key="5">
    <source>
        <dbReference type="Proteomes" id="UP000277212"/>
    </source>
</evidence>
<dbReference type="AlphaFoldDB" id="A0A3M2SL36"/>
<dbReference type="InterPro" id="IPR050832">
    <property type="entry name" value="Bact_Acetyltransf"/>
</dbReference>
<dbReference type="InterPro" id="IPR000182">
    <property type="entry name" value="GNAT_dom"/>
</dbReference>
<keyword evidence="5" id="KW-1185">Reference proteome</keyword>
<gene>
    <name evidence="4" type="ORF">CDV36_002049</name>
</gene>
<dbReference type="Pfam" id="PF00583">
    <property type="entry name" value="Acetyltransf_1"/>
    <property type="match status" value="1"/>
</dbReference>
<dbReference type="Gene3D" id="3.40.630.30">
    <property type="match status" value="1"/>
</dbReference>
<keyword evidence="1" id="KW-0808">Transferase</keyword>
<evidence type="ECO:0000259" key="3">
    <source>
        <dbReference type="PROSITE" id="PS51186"/>
    </source>
</evidence>
<dbReference type="InterPro" id="IPR016181">
    <property type="entry name" value="Acyl_CoA_acyltransferase"/>
</dbReference>
<organism evidence="4 5">
    <name type="scientific">Fusarium kuroshium</name>
    <dbReference type="NCBI Taxonomy" id="2010991"/>
    <lineage>
        <taxon>Eukaryota</taxon>
        <taxon>Fungi</taxon>
        <taxon>Dikarya</taxon>
        <taxon>Ascomycota</taxon>
        <taxon>Pezizomycotina</taxon>
        <taxon>Sordariomycetes</taxon>
        <taxon>Hypocreomycetidae</taxon>
        <taxon>Hypocreales</taxon>
        <taxon>Nectriaceae</taxon>
        <taxon>Fusarium</taxon>
        <taxon>Fusarium solani species complex</taxon>
    </lineage>
</organism>
<name>A0A3M2SL36_9HYPO</name>